<evidence type="ECO:0000256" key="6">
    <source>
        <dbReference type="ARBA" id="ARBA00022841"/>
    </source>
</evidence>
<evidence type="ECO:0000256" key="1">
    <source>
        <dbReference type="ARBA" id="ARBA00004418"/>
    </source>
</evidence>
<name>A0A1Q9JL32_9FIRM</name>
<keyword evidence="5" id="KW-0574">Periplasm</keyword>
<dbReference type="GO" id="GO:0042121">
    <property type="term" value="P:alginic acid biosynthetic process"/>
    <property type="evidence" value="ECO:0007669"/>
    <property type="project" value="UniProtKB-UniPathway"/>
</dbReference>
<evidence type="ECO:0000256" key="5">
    <source>
        <dbReference type="ARBA" id="ARBA00022764"/>
    </source>
</evidence>
<comment type="caution">
    <text evidence="9">The sequence shown here is derived from an EMBL/GenBank/DDBJ whole genome shotgun (WGS) entry which is preliminary data.</text>
</comment>
<dbReference type="InterPro" id="IPR031811">
    <property type="entry name" value="ALGX/ALGJ_SGNH-like"/>
</dbReference>
<accession>A0A1Q9JL32</accession>
<dbReference type="GO" id="GO:0042597">
    <property type="term" value="C:periplasmic space"/>
    <property type="evidence" value="ECO:0007669"/>
    <property type="project" value="UniProtKB-SubCell"/>
</dbReference>
<evidence type="ECO:0000313" key="9">
    <source>
        <dbReference type="EMBL" id="OLR56871.1"/>
    </source>
</evidence>
<proteinExistence type="predicted"/>
<sequence length="380" mass="44203">MRNSSYTRITGLLFIVCLAAVFLLNLILPDKTFSAVENRVLQALPSFSISKYMEGRYETKLENYVNDQFLFRNTFIRIKSAADVTEGKLEANGVYRCRDHYLMEEISTPNKHFVYTKNALRQFSRQYSDVKMYFLLAPNAANILSDKLPATVRMADQNSYMDSFLSDLRSFGYTTIDVRDAFRKAKEDTQLYYRTDHHWTSDGAYLAYRTAAKKIKLDTKTAYDGYAVKNDFRGTLCSKSGFVNGRDDAIKIYLPDSRQNYRNSVIYYADTKKKTTHFYQLDNLKKKDAYTVFGGSNHPMYTIQTPGTEDRTLLLIKDSYANSFIPFLSRNYRRIIVVDPRYFFEDIGDLINAYKVDEILFLYNANTFFQDDSLEMMLSD</sequence>
<evidence type="ECO:0000256" key="3">
    <source>
        <dbReference type="ARBA" id="ARBA00022679"/>
    </source>
</evidence>
<dbReference type="OrthoDB" id="175771at2"/>
<keyword evidence="4" id="KW-0732">Signal</keyword>
<feature type="domain" description="AlgX/AlgJ SGNH hydrolase-like" evidence="7">
    <location>
        <begin position="128"/>
        <end position="218"/>
    </location>
</feature>
<keyword evidence="10" id="KW-1185">Reference proteome</keyword>
<reference evidence="9 10" key="1">
    <citation type="journal article" date="2016" name="Appl. Environ. Microbiol.">
        <title>Function and Phylogeny of Bacterial Butyryl Coenzyme A:Acetate Transferases and Their Diversity in the Proximal Colon of Swine.</title>
        <authorList>
            <person name="Trachsel J."/>
            <person name="Bayles D.O."/>
            <person name="Looft T."/>
            <person name="Levine U.Y."/>
            <person name="Allen H.K."/>
        </authorList>
    </citation>
    <scope>NUCLEOTIDE SEQUENCE [LARGE SCALE GENOMIC DNA]</scope>
    <source>
        <strain evidence="9 10">68-3-10</strain>
    </source>
</reference>
<dbReference type="STRING" id="1261640.BHK98_00095"/>
<evidence type="ECO:0000313" key="8">
    <source>
        <dbReference type="EMBL" id="OLR54630.1"/>
    </source>
</evidence>
<dbReference type="GO" id="GO:0016740">
    <property type="term" value="F:transferase activity"/>
    <property type="evidence" value="ECO:0007669"/>
    <property type="project" value="UniProtKB-KW"/>
</dbReference>
<protein>
    <recommendedName>
        <fullName evidence="7">AlgX/AlgJ SGNH hydrolase-like domain-containing protein</fullName>
    </recommendedName>
</protein>
<dbReference type="EMBL" id="MJIE01000001">
    <property type="protein sequence ID" value="OLR54630.1"/>
    <property type="molecule type" value="Genomic_DNA"/>
</dbReference>
<dbReference type="Pfam" id="PF16822">
    <property type="entry name" value="ALGX"/>
    <property type="match status" value="1"/>
</dbReference>
<evidence type="ECO:0000256" key="2">
    <source>
        <dbReference type="ARBA" id="ARBA00005182"/>
    </source>
</evidence>
<comment type="subcellular location">
    <subcellularLocation>
        <location evidence="1">Periplasm</location>
    </subcellularLocation>
</comment>
<gene>
    <name evidence="8" type="ORF">BHK98_00095</name>
    <name evidence="9" type="ORF">BHK98_12825</name>
</gene>
<dbReference type="UniPathway" id="UPA00286"/>
<keyword evidence="6" id="KW-0016">Alginate biosynthesis</keyword>
<evidence type="ECO:0000313" key="10">
    <source>
        <dbReference type="Proteomes" id="UP000187404"/>
    </source>
</evidence>
<keyword evidence="3" id="KW-0808">Transferase</keyword>
<dbReference type="AlphaFoldDB" id="A0A1Q9JL32"/>
<evidence type="ECO:0000259" key="7">
    <source>
        <dbReference type="Pfam" id="PF16822"/>
    </source>
</evidence>
<dbReference type="EMBL" id="MJIE01000001">
    <property type="protein sequence ID" value="OLR56871.1"/>
    <property type="molecule type" value="Genomic_DNA"/>
</dbReference>
<comment type="pathway">
    <text evidence="2">Glycan biosynthesis; alginate biosynthesis.</text>
</comment>
<dbReference type="Proteomes" id="UP000187404">
    <property type="component" value="Unassembled WGS sequence"/>
</dbReference>
<evidence type="ECO:0000256" key="4">
    <source>
        <dbReference type="ARBA" id="ARBA00022729"/>
    </source>
</evidence>
<organism evidence="9 10">
    <name type="scientific">Hornefia porci</name>
    <dbReference type="NCBI Taxonomy" id="2652292"/>
    <lineage>
        <taxon>Bacteria</taxon>
        <taxon>Bacillati</taxon>
        <taxon>Bacillota</taxon>
        <taxon>Clostridia</taxon>
        <taxon>Peptostreptococcales</taxon>
        <taxon>Anaerovoracaceae</taxon>
        <taxon>Hornefia</taxon>
    </lineage>
</organism>
<dbReference type="RefSeq" id="WP_075711650.1">
    <property type="nucleotide sequence ID" value="NZ_MJIE01000001.1"/>
</dbReference>